<reference evidence="8" key="1">
    <citation type="submission" date="2020-05" db="EMBL/GenBank/DDBJ databases">
        <authorList>
            <person name="Chiriac C."/>
            <person name="Salcher M."/>
            <person name="Ghai R."/>
            <person name="Kavagutti S V."/>
        </authorList>
    </citation>
    <scope>NUCLEOTIDE SEQUENCE</scope>
</reference>
<evidence type="ECO:0000259" key="7">
    <source>
        <dbReference type="PROSITE" id="PS51061"/>
    </source>
</evidence>
<keyword evidence="5" id="KW-0961">Cell wall biogenesis/degradation</keyword>
<feature type="domain" description="R3H" evidence="7">
    <location>
        <begin position="204"/>
        <end position="270"/>
    </location>
</feature>
<evidence type="ECO:0000313" key="8">
    <source>
        <dbReference type="EMBL" id="CAB5126131.1"/>
    </source>
</evidence>
<dbReference type="SMART" id="SM01245">
    <property type="entry name" value="Jag_N"/>
    <property type="match status" value="1"/>
</dbReference>
<evidence type="ECO:0000256" key="2">
    <source>
        <dbReference type="ARBA" id="ARBA00022884"/>
    </source>
</evidence>
<evidence type="ECO:0000256" key="5">
    <source>
        <dbReference type="ARBA" id="ARBA00023316"/>
    </source>
</evidence>
<dbReference type="EMBL" id="CAFBRX010000100">
    <property type="protein sequence ID" value="CAB5126131.1"/>
    <property type="molecule type" value="Genomic_DNA"/>
</dbReference>
<keyword evidence="1" id="KW-0963">Cytoplasm</keyword>
<dbReference type="Gene3D" id="3.30.300.20">
    <property type="match status" value="1"/>
</dbReference>
<sequence length="275" mass="29974">MEWVETTGKSIEEAKSIALDRLGVADEEAEFEILEEPKAGLFGRTRGEARVRARVKPRIPRAKVERRDRRPRKDDTPSAEGAPRAPRAKQPRQQEKKMSDSSENNDRPRRERPEGPPADPAQVAAEAEKFLIGLAASLGATGETAVNIDGNDIEVQLNGSDLGLLVGPRGSTLQAVQDITRVVSQRRMGDHDTRLRIDIGGYRAKRKEALSRFVTQVADEVVASGSARALEAMPSPDRKIVHDALTGRTDIATHSEGEDPNRRVVISPAAATAAE</sequence>
<keyword evidence="2" id="KW-0694">RNA-binding</keyword>
<dbReference type="PANTHER" id="PTHR35800:SF1">
    <property type="entry name" value="RNA-BINDING PROTEIN KHPB"/>
    <property type="match status" value="1"/>
</dbReference>
<dbReference type="GO" id="GO:0071555">
    <property type="term" value="P:cell wall organization"/>
    <property type="evidence" value="ECO:0007669"/>
    <property type="project" value="UniProtKB-KW"/>
</dbReference>
<name>A0A6J7VXA0_9ZZZZ</name>
<dbReference type="Gene3D" id="3.30.1370.50">
    <property type="entry name" value="R3H-like domain"/>
    <property type="match status" value="1"/>
</dbReference>
<dbReference type="NCBIfam" id="NF041568">
    <property type="entry name" value="Jag_EloR"/>
    <property type="match status" value="1"/>
</dbReference>
<proteinExistence type="inferred from homology"/>
<evidence type="ECO:0000256" key="1">
    <source>
        <dbReference type="ARBA" id="ARBA00022490"/>
    </source>
</evidence>
<keyword evidence="4" id="KW-0143">Chaperone</keyword>
<feature type="compositionally biased region" description="Basic and acidic residues" evidence="6">
    <location>
        <begin position="92"/>
        <end position="114"/>
    </location>
</feature>
<dbReference type="InterPro" id="IPR015946">
    <property type="entry name" value="KH_dom-like_a/b"/>
</dbReference>
<dbReference type="HAMAP" id="MF_00867">
    <property type="entry name" value="KhpB"/>
    <property type="match status" value="1"/>
</dbReference>
<dbReference type="InterPro" id="IPR039247">
    <property type="entry name" value="KhpB"/>
</dbReference>
<dbReference type="InterPro" id="IPR034079">
    <property type="entry name" value="R3H_KhpB"/>
</dbReference>
<dbReference type="InterPro" id="IPR036867">
    <property type="entry name" value="R3H_dom_sf"/>
</dbReference>
<dbReference type="InterPro" id="IPR038247">
    <property type="entry name" value="Jag_N_dom_sf"/>
</dbReference>
<dbReference type="SMART" id="SM00393">
    <property type="entry name" value="R3H"/>
    <property type="match status" value="1"/>
</dbReference>
<dbReference type="PROSITE" id="PS51061">
    <property type="entry name" value="R3H"/>
    <property type="match status" value="1"/>
</dbReference>
<feature type="compositionally biased region" description="Basic residues" evidence="6">
    <location>
        <begin position="52"/>
        <end position="61"/>
    </location>
</feature>
<keyword evidence="3" id="KW-0133">Cell shape</keyword>
<dbReference type="CDD" id="cd02414">
    <property type="entry name" value="KH-II_Jag"/>
    <property type="match status" value="1"/>
</dbReference>
<evidence type="ECO:0000256" key="4">
    <source>
        <dbReference type="ARBA" id="ARBA00023186"/>
    </source>
</evidence>
<gene>
    <name evidence="8" type="ORF">UFOPK4422_01017</name>
</gene>
<dbReference type="GO" id="GO:0003723">
    <property type="term" value="F:RNA binding"/>
    <property type="evidence" value="ECO:0007669"/>
    <property type="project" value="UniProtKB-KW"/>
</dbReference>
<dbReference type="Pfam" id="PF14804">
    <property type="entry name" value="Jag_N"/>
    <property type="match status" value="1"/>
</dbReference>
<dbReference type="SUPFAM" id="SSF82708">
    <property type="entry name" value="R3H domain"/>
    <property type="match status" value="1"/>
</dbReference>
<dbReference type="InterPro" id="IPR038008">
    <property type="entry name" value="Jag_KH"/>
</dbReference>
<dbReference type="Pfam" id="PF01424">
    <property type="entry name" value="R3H"/>
    <property type="match status" value="1"/>
</dbReference>
<protein>
    <submittedName>
        <fullName evidence="8">Unannotated protein</fullName>
    </submittedName>
</protein>
<evidence type="ECO:0000256" key="3">
    <source>
        <dbReference type="ARBA" id="ARBA00022960"/>
    </source>
</evidence>
<dbReference type="GO" id="GO:0008360">
    <property type="term" value="P:regulation of cell shape"/>
    <property type="evidence" value="ECO:0007669"/>
    <property type="project" value="UniProtKB-KW"/>
</dbReference>
<dbReference type="Gene3D" id="3.30.30.80">
    <property type="entry name" value="probable RNA-binding protein from clostridium symbiosum atcc 14940"/>
    <property type="match status" value="1"/>
</dbReference>
<dbReference type="PANTHER" id="PTHR35800">
    <property type="entry name" value="PROTEIN JAG"/>
    <property type="match status" value="1"/>
</dbReference>
<accession>A0A6J7VXA0</accession>
<feature type="region of interest" description="Disordered" evidence="6">
    <location>
        <begin position="37"/>
        <end position="122"/>
    </location>
</feature>
<dbReference type="AlphaFoldDB" id="A0A6J7VXA0"/>
<dbReference type="InterPro" id="IPR001374">
    <property type="entry name" value="R3H_dom"/>
</dbReference>
<feature type="compositionally biased region" description="Basic and acidic residues" evidence="6">
    <location>
        <begin position="62"/>
        <end position="76"/>
    </location>
</feature>
<dbReference type="CDD" id="cd02644">
    <property type="entry name" value="R3H_jag"/>
    <property type="match status" value="1"/>
</dbReference>
<organism evidence="8">
    <name type="scientific">freshwater metagenome</name>
    <dbReference type="NCBI Taxonomy" id="449393"/>
    <lineage>
        <taxon>unclassified sequences</taxon>
        <taxon>metagenomes</taxon>
        <taxon>ecological metagenomes</taxon>
    </lineage>
</organism>
<dbReference type="InterPro" id="IPR032782">
    <property type="entry name" value="KhpB_N"/>
</dbReference>
<evidence type="ECO:0000256" key="6">
    <source>
        <dbReference type="SAM" id="MobiDB-lite"/>
    </source>
</evidence>